<evidence type="ECO:0000256" key="4">
    <source>
        <dbReference type="ARBA" id="ARBA00022864"/>
    </source>
</evidence>
<name>I1QPR7_ORYGL</name>
<dbReference type="AlphaFoldDB" id="I1QPR7"/>
<comment type="similarity">
    <text evidence="6">Belongs to the SOFL plant protein family.</text>
</comment>
<evidence type="ECO:0000313" key="9">
    <source>
        <dbReference type="Proteomes" id="UP000007306"/>
    </source>
</evidence>
<evidence type="ECO:0000313" key="8">
    <source>
        <dbReference type="EnsemblPlants" id="ORGLA09G0104600.1"/>
    </source>
</evidence>
<keyword evidence="2" id="KW-0963">Cytoplasm</keyword>
<evidence type="ECO:0000256" key="2">
    <source>
        <dbReference type="ARBA" id="ARBA00022490"/>
    </source>
</evidence>
<feature type="compositionally biased region" description="Basic and acidic residues" evidence="7">
    <location>
        <begin position="85"/>
        <end position="96"/>
    </location>
</feature>
<dbReference type="eggNOG" id="ENOG502S95J">
    <property type="taxonomic scope" value="Eukaryota"/>
</dbReference>
<protein>
    <submittedName>
        <fullName evidence="8">Uncharacterized protein</fullName>
    </submittedName>
</protein>
<evidence type="ECO:0000256" key="6">
    <source>
        <dbReference type="ARBA" id="ARBA00024199"/>
    </source>
</evidence>
<dbReference type="STRING" id="4538.I1QPR7"/>
<reference evidence="8" key="1">
    <citation type="submission" date="2015-06" db="UniProtKB">
        <authorList>
            <consortium name="EnsemblPlants"/>
        </authorList>
    </citation>
    <scope>IDENTIFICATION</scope>
</reference>
<keyword evidence="5" id="KW-0539">Nucleus</keyword>
<dbReference type="GO" id="GO:0009691">
    <property type="term" value="P:cytokinin biosynthetic process"/>
    <property type="evidence" value="ECO:0007669"/>
    <property type="project" value="UniProtKB-KW"/>
</dbReference>
<feature type="region of interest" description="Disordered" evidence="7">
    <location>
        <begin position="1"/>
        <end position="140"/>
    </location>
</feature>
<dbReference type="Proteomes" id="UP000007306">
    <property type="component" value="Chromosome 9"/>
</dbReference>
<feature type="compositionally biased region" description="Basic and acidic residues" evidence="7">
    <location>
        <begin position="52"/>
        <end position="66"/>
    </location>
</feature>
<reference evidence="8 9" key="2">
    <citation type="submission" date="2018-04" db="EMBL/GenBank/DDBJ databases">
        <title>OglaRS2 (Oryza glaberrima Reference Sequence Version 2).</title>
        <authorList>
            <person name="Zhang J."/>
            <person name="Kudrna D."/>
            <person name="Lee S."/>
            <person name="Talag J."/>
            <person name="Rajasekar S."/>
            <person name="Wing R.A."/>
        </authorList>
    </citation>
    <scope>NUCLEOTIDE SEQUENCE [LARGE SCALE GENOMIC DNA]</scope>
    <source>
        <strain evidence="8 9">cv. IRGC 96717</strain>
    </source>
</reference>
<dbReference type="HOGENOM" id="CLU_119734_0_0_1"/>
<evidence type="ECO:0000256" key="7">
    <source>
        <dbReference type="SAM" id="MobiDB-lite"/>
    </source>
</evidence>
<proteinExistence type="inferred from homology"/>
<dbReference type="PANTHER" id="PTHR33347">
    <property type="entry name" value="OSJNBA0091C07.3 PROTEIN"/>
    <property type="match status" value="1"/>
</dbReference>
<organism evidence="8 9">
    <name type="scientific">Oryza glaberrima</name>
    <name type="common">African rice</name>
    <dbReference type="NCBI Taxonomy" id="4538"/>
    <lineage>
        <taxon>Eukaryota</taxon>
        <taxon>Viridiplantae</taxon>
        <taxon>Streptophyta</taxon>
        <taxon>Embryophyta</taxon>
        <taxon>Tracheophyta</taxon>
        <taxon>Spermatophyta</taxon>
        <taxon>Magnoliopsida</taxon>
        <taxon>Liliopsida</taxon>
        <taxon>Poales</taxon>
        <taxon>Poaceae</taxon>
        <taxon>BOP clade</taxon>
        <taxon>Oryzoideae</taxon>
        <taxon>Oryzeae</taxon>
        <taxon>Oryzinae</taxon>
        <taxon>Oryza</taxon>
    </lineage>
</organism>
<accession>I1QPR7</accession>
<dbReference type="Gramene" id="ORGLA09G0104600.1">
    <property type="protein sequence ID" value="ORGLA09G0104600.1"/>
    <property type="gene ID" value="ORGLA09G0104600"/>
</dbReference>
<dbReference type="EnsemblPlants" id="ORGLA09G0104600.1">
    <property type="protein sequence ID" value="ORGLA09G0104600.1"/>
    <property type="gene ID" value="ORGLA09G0104600"/>
</dbReference>
<keyword evidence="9" id="KW-1185">Reference proteome</keyword>
<keyword evidence="3" id="KW-0203">Cytokinin biosynthesis</keyword>
<feature type="compositionally biased region" description="Basic and acidic residues" evidence="7">
    <location>
        <begin position="129"/>
        <end position="140"/>
    </location>
</feature>
<comment type="subcellular location">
    <subcellularLocation>
        <location evidence="1">Cytoplasm</location>
    </subcellularLocation>
</comment>
<dbReference type="PANTHER" id="PTHR33347:SF58">
    <property type="entry name" value="OS09G0473600 PROTEIN"/>
    <property type="match status" value="1"/>
</dbReference>
<dbReference type="OMA" id="RRGHNKR"/>
<dbReference type="GO" id="GO:0005737">
    <property type="term" value="C:cytoplasm"/>
    <property type="evidence" value="ECO:0007669"/>
    <property type="project" value="UniProtKB-SubCell"/>
</dbReference>
<evidence type="ECO:0000256" key="1">
    <source>
        <dbReference type="ARBA" id="ARBA00004496"/>
    </source>
</evidence>
<evidence type="ECO:0000256" key="5">
    <source>
        <dbReference type="ARBA" id="ARBA00023242"/>
    </source>
</evidence>
<evidence type="ECO:0000256" key="3">
    <source>
        <dbReference type="ARBA" id="ARBA00022712"/>
    </source>
</evidence>
<keyword evidence="4" id="KW-0932">Cytokinin signaling pathway</keyword>
<dbReference type="GO" id="GO:0009736">
    <property type="term" value="P:cytokinin-activated signaling pathway"/>
    <property type="evidence" value="ECO:0007669"/>
    <property type="project" value="UniProtKB-KW"/>
</dbReference>
<sequence length="165" mass="18586">MESPRLIEDDGEECNSNESGWTMYLASPTHSDDVRAIVSEGSNVEDGSGFSNERRRGKENKGHANDDGDYDSLASDASTGPAEVKMQEGKEEKDHQMNGGNRHQHAKDEQDEIPTKLSTSYSKKVGKIKKGDEKTSRRGQNKRHEIYCLKELNLPYFHIRIKQCT</sequence>
<dbReference type="InterPro" id="IPR044670">
    <property type="entry name" value="SOFL"/>
</dbReference>